<gene>
    <name evidence="1" type="ORF">C491_19897</name>
</gene>
<accession>L9X0H2</accession>
<proteinExistence type="predicted"/>
<evidence type="ECO:0000313" key="1">
    <source>
        <dbReference type="EMBL" id="ELY54093.1"/>
    </source>
</evidence>
<dbReference type="OrthoDB" id="373593at2157"/>
<keyword evidence="2" id="KW-1185">Reference proteome</keyword>
<organism evidence="1 2">
    <name type="scientific">Natronococcus amylolyticus DSM 10524</name>
    <dbReference type="NCBI Taxonomy" id="1227497"/>
    <lineage>
        <taxon>Archaea</taxon>
        <taxon>Methanobacteriati</taxon>
        <taxon>Methanobacteriota</taxon>
        <taxon>Stenosarchaea group</taxon>
        <taxon>Halobacteria</taxon>
        <taxon>Halobacteriales</taxon>
        <taxon>Natrialbaceae</taxon>
        <taxon>Natronococcus</taxon>
    </lineage>
</organism>
<comment type="caution">
    <text evidence="1">The sequence shown here is derived from an EMBL/GenBank/DDBJ whole genome shotgun (WGS) entry which is preliminary data.</text>
</comment>
<reference evidence="1 2" key="1">
    <citation type="journal article" date="2014" name="PLoS Genet.">
        <title>Phylogenetically driven sequencing of extremely halophilic archaea reveals strategies for static and dynamic osmo-response.</title>
        <authorList>
            <person name="Becker E.A."/>
            <person name="Seitzer P.M."/>
            <person name="Tritt A."/>
            <person name="Larsen D."/>
            <person name="Krusor M."/>
            <person name="Yao A.I."/>
            <person name="Wu D."/>
            <person name="Madern D."/>
            <person name="Eisen J.A."/>
            <person name="Darling A.E."/>
            <person name="Facciotti M.T."/>
        </authorList>
    </citation>
    <scope>NUCLEOTIDE SEQUENCE [LARGE SCALE GENOMIC DNA]</scope>
    <source>
        <strain evidence="1 2">DSM 10524</strain>
    </source>
</reference>
<sequence length="156" mass="17079">MVARTPSRRALLGSIGAATTALAGCVADDDDPQVGLGEVQLVNYLEDDVTATVTIHRAEELEYEVDHELEGYRAREVGADVSDETSIRESWMGDRVHYTVDVRTDVGSLETTYSTSDVEELVDDWGESECFTLLLRIDSDRISTALGTSETCPSDE</sequence>
<dbReference type="eggNOG" id="arCOG11189">
    <property type="taxonomic scope" value="Archaea"/>
</dbReference>
<dbReference type="EMBL" id="AOIB01000038">
    <property type="protein sequence ID" value="ELY54093.1"/>
    <property type="molecule type" value="Genomic_DNA"/>
</dbReference>
<dbReference type="Proteomes" id="UP000011688">
    <property type="component" value="Unassembled WGS sequence"/>
</dbReference>
<evidence type="ECO:0000313" key="2">
    <source>
        <dbReference type="Proteomes" id="UP000011688"/>
    </source>
</evidence>
<protein>
    <submittedName>
        <fullName evidence="1">Uncharacterized protein</fullName>
    </submittedName>
</protein>
<name>L9X0H2_9EURY</name>
<dbReference type="PROSITE" id="PS51257">
    <property type="entry name" value="PROKAR_LIPOPROTEIN"/>
    <property type="match status" value="1"/>
</dbReference>
<dbReference type="RefSeq" id="WP_005559450.1">
    <property type="nucleotide sequence ID" value="NZ_AOIB01000038.1"/>
</dbReference>
<dbReference type="AlphaFoldDB" id="L9X0H2"/>